<dbReference type="GO" id="GO:0032790">
    <property type="term" value="P:ribosome disassembly"/>
    <property type="evidence" value="ECO:0007669"/>
    <property type="project" value="TreeGrafter"/>
</dbReference>
<gene>
    <name evidence="7" type="ORF">A2919_00835</name>
</gene>
<evidence type="ECO:0000256" key="4">
    <source>
        <dbReference type="NCBIfam" id="TIGR00168"/>
    </source>
</evidence>
<dbReference type="Gene3D" id="3.10.20.80">
    <property type="entry name" value="Translation initiation factor 3 (IF-3), N-terminal domain"/>
    <property type="match status" value="1"/>
</dbReference>
<dbReference type="Pfam" id="PF00707">
    <property type="entry name" value="IF3_C"/>
    <property type="match status" value="1"/>
</dbReference>
<keyword evidence="3" id="KW-0648">Protein biosynthesis</keyword>
<dbReference type="Proteomes" id="UP000178835">
    <property type="component" value="Unassembled WGS sequence"/>
</dbReference>
<evidence type="ECO:0000259" key="6">
    <source>
        <dbReference type="Pfam" id="PF05198"/>
    </source>
</evidence>
<dbReference type="InterPro" id="IPR036787">
    <property type="entry name" value="T_IF-3_N_sf"/>
</dbReference>
<dbReference type="GO" id="GO:0043022">
    <property type="term" value="F:ribosome binding"/>
    <property type="evidence" value="ECO:0007669"/>
    <property type="project" value="TreeGrafter"/>
</dbReference>
<accession>A0A1G2HGM4</accession>
<evidence type="ECO:0000313" key="8">
    <source>
        <dbReference type="Proteomes" id="UP000178835"/>
    </source>
</evidence>
<dbReference type="InterPro" id="IPR001288">
    <property type="entry name" value="Translation_initiation_fac_3"/>
</dbReference>
<dbReference type="PANTHER" id="PTHR10938">
    <property type="entry name" value="TRANSLATION INITIATION FACTOR IF-3"/>
    <property type="match status" value="1"/>
</dbReference>
<organism evidence="7 8">
    <name type="scientific">Candidatus Spechtbacteria bacterium RIFCSPLOWO2_01_FULL_43_12</name>
    <dbReference type="NCBI Taxonomy" id="1802162"/>
    <lineage>
        <taxon>Bacteria</taxon>
        <taxon>Candidatus Spechtiibacteriota</taxon>
    </lineage>
</organism>
<evidence type="ECO:0000256" key="1">
    <source>
        <dbReference type="ARBA" id="ARBA00005439"/>
    </source>
</evidence>
<dbReference type="InterPro" id="IPR019815">
    <property type="entry name" value="Translation_initiation_fac_3_C"/>
</dbReference>
<reference evidence="7 8" key="1">
    <citation type="journal article" date="2016" name="Nat. Commun.">
        <title>Thousands of microbial genomes shed light on interconnected biogeochemical processes in an aquifer system.</title>
        <authorList>
            <person name="Anantharaman K."/>
            <person name="Brown C.T."/>
            <person name="Hug L.A."/>
            <person name="Sharon I."/>
            <person name="Castelle C.J."/>
            <person name="Probst A.J."/>
            <person name="Thomas B.C."/>
            <person name="Singh A."/>
            <person name="Wilkins M.J."/>
            <person name="Karaoz U."/>
            <person name="Brodie E.L."/>
            <person name="Williams K.H."/>
            <person name="Hubbard S.S."/>
            <person name="Banfield J.F."/>
        </authorList>
    </citation>
    <scope>NUCLEOTIDE SEQUENCE [LARGE SCALE GENOMIC DNA]</scope>
</reference>
<dbReference type="SUPFAM" id="SSF54364">
    <property type="entry name" value="Translation initiation factor IF3, N-terminal domain"/>
    <property type="match status" value="1"/>
</dbReference>
<dbReference type="SUPFAM" id="SSF55200">
    <property type="entry name" value="Translation initiation factor IF3, C-terminal domain"/>
    <property type="match status" value="1"/>
</dbReference>
<evidence type="ECO:0000313" key="7">
    <source>
        <dbReference type="EMBL" id="OGZ61028.1"/>
    </source>
</evidence>
<sequence>MIQNRRFQTNTPHIRKNEQISAPEVRLLDEKGNNLGIVKTAEAIKKAREAGLDLIEISGKAVPPVARIMDHGKYLYQQEKKDKDAKKKQETGSVMKGVRIGMQTSEHDTGIKAGLVDKFLKKGYKVRVELIMKGREKALQDMGNKKVEDFLSALSEEHEVEQGPKKSPRGIYFIIRKR</sequence>
<dbReference type="Gene3D" id="3.30.110.10">
    <property type="entry name" value="Translation initiation factor 3 (IF-3), C-terminal domain"/>
    <property type="match status" value="1"/>
</dbReference>
<comment type="caution">
    <text evidence="7">The sequence shown here is derived from an EMBL/GenBank/DDBJ whole genome shotgun (WGS) entry which is preliminary data.</text>
</comment>
<dbReference type="NCBIfam" id="TIGR00168">
    <property type="entry name" value="infC"/>
    <property type="match status" value="1"/>
</dbReference>
<dbReference type="EMBL" id="MHOH01000009">
    <property type="protein sequence ID" value="OGZ61028.1"/>
    <property type="molecule type" value="Genomic_DNA"/>
</dbReference>
<name>A0A1G2HGM4_9BACT</name>
<feature type="domain" description="Translation initiation factor 3 C-terminal" evidence="5">
    <location>
        <begin position="95"/>
        <end position="176"/>
    </location>
</feature>
<feature type="domain" description="Translation initiation factor 3 N-terminal" evidence="6">
    <location>
        <begin position="17"/>
        <end position="85"/>
    </location>
</feature>
<dbReference type="Pfam" id="PF05198">
    <property type="entry name" value="IF3_N"/>
    <property type="match status" value="1"/>
</dbReference>
<keyword evidence="2 7" id="KW-0396">Initiation factor</keyword>
<dbReference type="AlphaFoldDB" id="A0A1G2HGM4"/>
<evidence type="ECO:0000256" key="3">
    <source>
        <dbReference type="ARBA" id="ARBA00022917"/>
    </source>
</evidence>
<comment type="similarity">
    <text evidence="1">Belongs to the IF-3 family.</text>
</comment>
<dbReference type="GO" id="GO:0005737">
    <property type="term" value="C:cytoplasm"/>
    <property type="evidence" value="ECO:0007669"/>
    <property type="project" value="UniProtKB-ARBA"/>
</dbReference>
<dbReference type="InterPro" id="IPR036788">
    <property type="entry name" value="T_IF-3_C_sf"/>
</dbReference>
<evidence type="ECO:0000256" key="2">
    <source>
        <dbReference type="ARBA" id="ARBA00022540"/>
    </source>
</evidence>
<dbReference type="InterPro" id="IPR019814">
    <property type="entry name" value="Translation_initiation_fac_3_N"/>
</dbReference>
<evidence type="ECO:0000259" key="5">
    <source>
        <dbReference type="Pfam" id="PF00707"/>
    </source>
</evidence>
<protein>
    <recommendedName>
        <fullName evidence="4">Translation initiation factor IF-3</fullName>
    </recommendedName>
</protein>
<proteinExistence type="inferred from homology"/>
<dbReference type="PANTHER" id="PTHR10938:SF0">
    <property type="entry name" value="TRANSLATION INITIATION FACTOR IF-3, MITOCHONDRIAL"/>
    <property type="match status" value="1"/>
</dbReference>
<dbReference type="GO" id="GO:0003743">
    <property type="term" value="F:translation initiation factor activity"/>
    <property type="evidence" value="ECO:0007669"/>
    <property type="project" value="UniProtKB-UniRule"/>
</dbReference>